<evidence type="ECO:0000256" key="8">
    <source>
        <dbReference type="PROSITE-ProRule" id="PRU00723"/>
    </source>
</evidence>
<dbReference type="Pfam" id="PF13087">
    <property type="entry name" value="AAA_12"/>
    <property type="match status" value="1"/>
</dbReference>
<evidence type="ECO:0000313" key="13">
    <source>
        <dbReference type="EMBL" id="KAF3035032.1"/>
    </source>
</evidence>
<evidence type="ECO:0000256" key="7">
    <source>
        <dbReference type="ARBA" id="ARBA00022859"/>
    </source>
</evidence>
<dbReference type="Proteomes" id="UP000758155">
    <property type="component" value="Unassembled WGS sequence"/>
</dbReference>
<evidence type="ECO:0000259" key="11">
    <source>
        <dbReference type="PROSITE" id="PS50103"/>
    </source>
</evidence>
<dbReference type="InterPro" id="IPR027417">
    <property type="entry name" value="P-loop_NTPase"/>
</dbReference>
<evidence type="ECO:0000313" key="14">
    <source>
        <dbReference type="Proteomes" id="UP000758155"/>
    </source>
</evidence>
<dbReference type="Pfam" id="PF13086">
    <property type="entry name" value="AAA_11"/>
    <property type="match status" value="1"/>
</dbReference>
<dbReference type="InterPro" id="IPR041677">
    <property type="entry name" value="DNA2/NAM7_AAA_11"/>
</dbReference>
<reference evidence="13" key="1">
    <citation type="submission" date="2019-04" db="EMBL/GenBank/DDBJ databases">
        <title>Sequencing of skin fungus with MAO and IRED activity.</title>
        <authorList>
            <person name="Marsaioli A.J."/>
            <person name="Bonatto J.M.C."/>
            <person name="Reis Junior O."/>
        </authorList>
    </citation>
    <scope>NUCLEOTIDE SEQUENCE</scope>
    <source>
        <strain evidence="13">28M1</strain>
    </source>
</reference>
<dbReference type="PROSITE" id="PS50103">
    <property type="entry name" value="ZF_C3H1"/>
    <property type="match status" value="1"/>
</dbReference>
<dbReference type="InterPro" id="IPR041679">
    <property type="entry name" value="DNA2/NAM7-like_C"/>
</dbReference>
<keyword evidence="6 8" id="KW-0862">Zinc</keyword>
<dbReference type="GO" id="GO:0031380">
    <property type="term" value="C:nuclear RNA-directed RNA polymerase complex"/>
    <property type="evidence" value="ECO:0007669"/>
    <property type="project" value="TreeGrafter"/>
</dbReference>
<sequence length="1740" mass="194767">MSRRGGSFKRGNGRGRGQGRESGRQRNEGDSRQQATGVCRYFVNGDCKRKNCRFSHDEDTNKSNGDQRRVRVEETPKQQQARIQYNSWKRSLGQAYSPSDVYTMERVWQGAVNILQEDDRDWKQQLPRDLDKDEDRCNGRAHVKALLERRAKSSDIVDFVEVSKNFLEVITHPSLVDCLAVDEYVSGIYNFISGGNGTRAIKFFQHLCETMVAAHTDGTSILQTAFEQATTRLAAALYELLSRNRRARLHDDIDELVSTLDSAAEIIPASQPSVTTTTVKRLLADTRALIDRARGLIADEDSAEEVPRAFTASMYPRDIVIPAKRHDNDKLDISEITMFPTRDELLSDAKDFLPSTDPDQPHFLTNKIERHIDTNFRLYRHDVFGELKKALSGLLHAATDDPSTLSTPKAHLGDMRAYHYPNAEISYVSFEGRRGLQTQISFQQPAGARHRSANQRSTWWEESRRLEEGSLLSYIFVRGSVVQHLFFTVTQKKTKSEQEFGLADRESMATITAKLTTQSHAALETLINASCGNVQGVLLEFPNVLPATFVPILENLQDMQRLSRLRFSQWLLPDQHDGPPDRKVLQDIPPPIYARKADFKFPLSSIMKAEARGTDSTFGISATASCSDTALIAEIASKTTLDDGQCRALVAALTREFAFIQGPPGTGKSYIGLQVMRVLLEIKKTAGLGPIIVVCYTNHALDQFLEHLLQVGITKIIRVGGQSKSDLLGGHNLRDIVKSAGKTKNESFQAAKMYQNLEEHEKEANKTLGHLHASSKNADWKALSHHLARRYPKIHAQFQKTGVDGFTVVGRHPFDTWKPARSNVGAQIDIATADIPGLVRKANLGVHALTLVERRDLMSRWLSEIRGDALADLSGTVGDAEGCFATLNKVHDEADRRVLSGADVIGVTTSGLAKRISVLKHISSKVIICEEAGEVMEPHMLSALLPTVEHCIQIGDHEQLRPTINNFQDLSLESKQGALHSLDKSQFERLSIGERGRPLMPVAQLEVQRRMRPDVSTLIRETIYPKLIDHPSTVNLPDVVGMRKNVYWLNHDRLEDQKESLVHHNKSRSNEWEIDMVHALVRHIIRQGVYSSSEIAVLTPYTGQLQKLRAALRKDFEIILSDRDEEALEKDGFSATASDTTQPPTSMQNHRRRPLEKKQLSELLRIATVDNFQGEEAKIIVVSLVRSNKERNVGFLKTSNRINVLLSRAQHGMYLIGNVDTYSSVGMWQKVISMLEAKDSVGHSLALCCPRHVDKVIEIHEPDDFATASPEAAKHGVTQKPCMPYGTARCRVSADMTRASILVSGLRVQCGMRADEQPDLVMMLPYKDIDLDDTPIVVLGCQGRHFFTVETLDGIIGMKDVYHVDPGSGTYSRLKENEQLAPSIPQCPTCREPVRQYVTQRYNRLVNRAVIDEMSKRFVVSGQQELQQLSDRLQSVEQSLEDTRAKLLKSARYDIAKMISARYVKPSELETSARNFLRKMDERHKPSHRLYEAIRHIISKHGDLSDTMANMSLDLANPSKKPDRDQRITLGGRLYHLKVRQLALNDKFEVLRAFKSQPISFPGGSPIDRSGSFLGECEQLIKTCRDANSPKLAVEATLYYAHIARLLGISGAPATSKAAEYRETAKVLLEEAEKMCERAFQGRDQLRVGIEQSLRLLGREFYAEVTKEEIDAIKRAMVSGRGGIATHSGHWYNCENGHPFAIGECGMPMQLATCPECGAQVGGRSHQAVAGVTRAREMEG</sequence>
<protein>
    <recommendedName>
        <fullName evidence="15">NFX1-type zinc finger-containing protein 1</fullName>
    </recommendedName>
</protein>
<feature type="compositionally biased region" description="Basic and acidic residues" evidence="10">
    <location>
        <begin position="18"/>
        <end position="31"/>
    </location>
</feature>
<dbReference type="GO" id="GO:0005737">
    <property type="term" value="C:cytoplasm"/>
    <property type="evidence" value="ECO:0007669"/>
    <property type="project" value="UniProtKB-SubCell"/>
</dbReference>
<dbReference type="Gene3D" id="3.40.50.300">
    <property type="entry name" value="P-loop containing nucleotide triphosphate hydrolases"/>
    <property type="match status" value="2"/>
</dbReference>
<accession>A0A9P4WKA8</accession>
<comment type="subcellular location">
    <subcellularLocation>
        <location evidence="1">Cytoplasm</location>
    </subcellularLocation>
</comment>
<dbReference type="Pfam" id="PF20173">
    <property type="entry name" value="ZnF_RZ-type"/>
    <property type="match status" value="1"/>
</dbReference>
<feature type="region of interest" description="Disordered" evidence="10">
    <location>
        <begin position="1129"/>
        <end position="1154"/>
    </location>
</feature>
<evidence type="ECO:0000256" key="9">
    <source>
        <dbReference type="SAM" id="Coils"/>
    </source>
</evidence>
<feature type="domain" description="RZ-type" evidence="12">
    <location>
        <begin position="1665"/>
        <end position="1740"/>
    </location>
</feature>
<dbReference type="SUPFAM" id="SSF52540">
    <property type="entry name" value="P-loop containing nucleoside triphosphate hydrolases"/>
    <property type="match status" value="1"/>
</dbReference>
<dbReference type="PANTHER" id="PTHR10887:SF445">
    <property type="entry name" value="NFX1-TYPE ZINC FINGER-CONTAINING PROTEIN 1"/>
    <property type="match status" value="1"/>
</dbReference>
<evidence type="ECO:0000256" key="10">
    <source>
        <dbReference type="SAM" id="MobiDB-lite"/>
    </source>
</evidence>
<dbReference type="FunFam" id="3.40.50.300:FF:001660">
    <property type="entry name" value="NF-X1 finger and helicase protein, putative"/>
    <property type="match status" value="1"/>
</dbReference>
<keyword evidence="7" id="KW-0391">Immunity</keyword>
<keyword evidence="9" id="KW-0175">Coiled coil</keyword>
<name>A0A9P4WKA8_9PLEO</name>
<keyword evidence="2" id="KW-0963">Cytoplasm</keyword>
<keyword evidence="3 8" id="KW-0479">Metal-binding</keyword>
<dbReference type="InterPro" id="IPR000571">
    <property type="entry name" value="Znf_CCCH"/>
</dbReference>
<feature type="domain" description="C3H1-type" evidence="11">
    <location>
        <begin position="33"/>
        <end position="59"/>
    </location>
</feature>
<proteinExistence type="predicted"/>
<dbReference type="GO" id="GO:0004386">
    <property type="term" value="F:helicase activity"/>
    <property type="evidence" value="ECO:0007669"/>
    <property type="project" value="InterPro"/>
</dbReference>
<feature type="compositionally biased region" description="Basic residues" evidence="10">
    <location>
        <begin position="1"/>
        <end position="13"/>
    </location>
</feature>
<feature type="compositionally biased region" description="Basic and acidic residues" evidence="10">
    <location>
        <begin position="52"/>
        <end position="76"/>
    </location>
</feature>
<evidence type="ECO:0000256" key="1">
    <source>
        <dbReference type="ARBA" id="ARBA00004496"/>
    </source>
</evidence>
<dbReference type="InterPro" id="IPR045055">
    <property type="entry name" value="DNA2/NAM7-like"/>
</dbReference>
<dbReference type="EMBL" id="SWKV01000062">
    <property type="protein sequence ID" value="KAF3035032.1"/>
    <property type="molecule type" value="Genomic_DNA"/>
</dbReference>
<evidence type="ECO:0000256" key="2">
    <source>
        <dbReference type="ARBA" id="ARBA00022490"/>
    </source>
</evidence>
<keyword evidence="5" id="KW-0378">Hydrolase</keyword>
<dbReference type="GO" id="GO:0031048">
    <property type="term" value="P:regulatory ncRNA-mediated heterochromatin formation"/>
    <property type="evidence" value="ECO:0007669"/>
    <property type="project" value="TreeGrafter"/>
</dbReference>
<feature type="zinc finger region" description="C3H1-type" evidence="8">
    <location>
        <begin position="33"/>
        <end position="59"/>
    </location>
</feature>
<dbReference type="GO" id="GO:0008270">
    <property type="term" value="F:zinc ion binding"/>
    <property type="evidence" value="ECO:0007669"/>
    <property type="project" value="UniProtKB-KW"/>
</dbReference>
<comment type="caution">
    <text evidence="13">The sequence shown here is derived from an EMBL/GenBank/DDBJ whole genome shotgun (WGS) entry which is preliminary data.</text>
</comment>
<gene>
    <name evidence="13" type="ORF">E8E12_006473</name>
</gene>
<dbReference type="PROSITE" id="PS51981">
    <property type="entry name" value="ZF_RZ"/>
    <property type="match status" value="1"/>
</dbReference>
<keyword evidence="5" id="KW-0347">Helicase</keyword>
<dbReference type="GO" id="GO:0002376">
    <property type="term" value="P:immune system process"/>
    <property type="evidence" value="ECO:0007669"/>
    <property type="project" value="UniProtKB-KW"/>
</dbReference>
<dbReference type="PANTHER" id="PTHR10887">
    <property type="entry name" value="DNA2/NAM7 HELICASE FAMILY"/>
    <property type="match status" value="1"/>
</dbReference>
<evidence type="ECO:0000256" key="5">
    <source>
        <dbReference type="ARBA" id="ARBA00022806"/>
    </source>
</evidence>
<feature type="region of interest" description="Disordered" evidence="10">
    <location>
        <begin position="1"/>
        <end position="34"/>
    </location>
</feature>
<dbReference type="OrthoDB" id="2423195at2759"/>
<evidence type="ECO:0000256" key="6">
    <source>
        <dbReference type="ARBA" id="ARBA00022833"/>
    </source>
</evidence>
<evidence type="ECO:0000259" key="12">
    <source>
        <dbReference type="PROSITE" id="PS51981"/>
    </source>
</evidence>
<keyword evidence="5" id="KW-0547">Nucleotide-binding</keyword>
<keyword evidence="14" id="KW-1185">Reference proteome</keyword>
<dbReference type="Gene3D" id="4.10.1000.10">
    <property type="entry name" value="Zinc finger, CCCH-type"/>
    <property type="match status" value="1"/>
</dbReference>
<dbReference type="InterPro" id="IPR046439">
    <property type="entry name" value="ZF_RZ_dom"/>
</dbReference>
<evidence type="ECO:0000256" key="3">
    <source>
        <dbReference type="ARBA" id="ARBA00022723"/>
    </source>
</evidence>
<organism evidence="13 14">
    <name type="scientific">Didymella heteroderae</name>
    <dbReference type="NCBI Taxonomy" id="1769908"/>
    <lineage>
        <taxon>Eukaryota</taxon>
        <taxon>Fungi</taxon>
        <taxon>Dikarya</taxon>
        <taxon>Ascomycota</taxon>
        <taxon>Pezizomycotina</taxon>
        <taxon>Dothideomycetes</taxon>
        <taxon>Pleosporomycetidae</taxon>
        <taxon>Pleosporales</taxon>
        <taxon>Pleosporineae</taxon>
        <taxon>Didymellaceae</taxon>
        <taxon>Didymella</taxon>
    </lineage>
</organism>
<dbReference type="CDD" id="cd18808">
    <property type="entry name" value="SF1_C_Upf1"/>
    <property type="match status" value="1"/>
</dbReference>
<feature type="compositionally biased region" description="Polar residues" evidence="10">
    <location>
        <begin position="1135"/>
        <end position="1148"/>
    </location>
</feature>
<feature type="coiled-coil region" evidence="9">
    <location>
        <begin position="1419"/>
        <end position="1446"/>
    </location>
</feature>
<evidence type="ECO:0008006" key="15">
    <source>
        <dbReference type="Google" id="ProtNLM"/>
    </source>
</evidence>
<keyword evidence="5" id="KW-0067">ATP-binding</keyword>
<dbReference type="CDD" id="cd17936">
    <property type="entry name" value="EEXXEc_NFX1"/>
    <property type="match status" value="1"/>
</dbReference>
<evidence type="ECO:0000256" key="4">
    <source>
        <dbReference type="ARBA" id="ARBA00022771"/>
    </source>
</evidence>
<keyword evidence="4 8" id="KW-0863">Zinc-finger</keyword>
<dbReference type="InterPro" id="IPR047187">
    <property type="entry name" value="SF1_C_Upf1"/>
</dbReference>
<feature type="region of interest" description="Disordered" evidence="10">
    <location>
        <begin position="52"/>
        <end position="81"/>
    </location>
</feature>